<dbReference type="InterPro" id="IPR023393">
    <property type="entry name" value="START-like_dom_sf"/>
</dbReference>
<protein>
    <submittedName>
        <fullName evidence="1">SRPBCC family protein</fullName>
    </submittedName>
</protein>
<dbReference type="RefSeq" id="WP_344510380.1">
    <property type="nucleotide sequence ID" value="NZ_BAAAQD010000024.1"/>
</dbReference>
<sequence length="160" mass="17751">MADEVVERITVGVAPEVVFRAVADVRRMARHSPECFGTWVLTRSPGRVPRRFVGFNRRGAYVWFTTCKVVAAEPGVEFAFDVTTFGMPVARWGFRLAGVEGGTEVTQYWIDQRVRGAMVLGRIFTGKAAKTRPEDNREGMRITLARLRQELTDGAGGDAA</sequence>
<name>A0ABP4N3Q4_9ACTN</name>
<organism evidence="1 2">
    <name type="scientific">Dactylosporangium maewongense</name>
    <dbReference type="NCBI Taxonomy" id="634393"/>
    <lineage>
        <taxon>Bacteria</taxon>
        <taxon>Bacillati</taxon>
        <taxon>Actinomycetota</taxon>
        <taxon>Actinomycetes</taxon>
        <taxon>Micromonosporales</taxon>
        <taxon>Micromonosporaceae</taxon>
        <taxon>Dactylosporangium</taxon>
    </lineage>
</organism>
<dbReference type="CDD" id="cd07812">
    <property type="entry name" value="SRPBCC"/>
    <property type="match status" value="1"/>
</dbReference>
<dbReference type="Gene3D" id="3.30.530.20">
    <property type="match status" value="1"/>
</dbReference>
<accession>A0ABP4N3Q4</accession>
<reference evidence="2" key="1">
    <citation type="journal article" date="2019" name="Int. J. Syst. Evol. Microbiol.">
        <title>The Global Catalogue of Microorganisms (GCM) 10K type strain sequencing project: providing services to taxonomists for standard genome sequencing and annotation.</title>
        <authorList>
            <consortium name="The Broad Institute Genomics Platform"/>
            <consortium name="The Broad Institute Genome Sequencing Center for Infectious Disease"/>
            <person name="Wu L."/>
            <person name="Ma J."/>
        </authorList>
    </citation>
    <scope>NUCLEOTIDE SEQUENCE [LARGE SCALE GENOMIC DNA]</scope>
    <source>
        <strain evidence="2">JCM 15933</strain>
    </source>
</reference>
<dbReference type="Proteomes" id="UP001501470">
    <property type="component" value="Unassembled WGS sequence"/>
</dbReference>
<dbReference type="InterPro" id="IPR019587">
    <property type="entry name" value="Polyketide_cyclase/dehydratase"/>
</dbReference>
<gene>
    <name evidence="1" type="ORF">GCM10009827_089830</name>
</gene>
<dbReference type="Pfam" id="PF10604">
    <property type="entry name" value="Polyketide_cyc2"/>
    <property type="match status" value="1"/>
</dbReference>
<evidence type="ECO:0000313" key="2">
    <source>
        <dbReference type="Proteomes" id="UP001501470"/>
    </source>
</evidence>
<comment type="caution">
    <text evidence="1">The sequence shown here is derived from an EMBL/GenBank/DDBJ whole genome shotgun (WGS) entry which is preliminary data.</text>
</comment>
<dbReference type="SUPFAM" id="SSF55961">
    <property type="entry name" value="Bet v1-like"/>
    <property type="match status" value="1"/>
</dbReference>
<evidence type="ECO:0000313" key="1">
    <source>
        <dbReference type="EMBL" id="GAA1555043.1"/>
    </source>
</evidence>
<proteinExistence type="predicted"/>
<keyword evidence="2" id="KW-1185">Reference proteome</keyword>
<dbReference type="EMBL" id="BAAAQD010000024">
    <property type="protein sequence ID" value="GAA1555043.1"/>
    <property type="molecule type" value="Genomic_DNA"/>
</dbReference>